<sequence length="303" mass="31372">MGGGQVRRGRMIRLAVAGVAGAGVAVAVPAVSLATPRTSEYVALGDSYVSGPLIPLQTGQPIGCLRSDHNYPSLVRAAVRTDTFKDVSCGGATTKEMTEPQAVTGGSNPPQLDALGPDTSLVTLGIGGNDIGFGEIIQTCATVSSTQPLGAACRDHYRKNGKDELARRIAATGPKVASVLKEIAGRSPDATVRVVGYPTILPDDGPGCFPLVPFSPGDVAYLRQTTKSLNGMLKREAQRADVEYVDTYRSSIGHDVCQLPTVKWVEGLIPTAPAAPVHPNAAGMRNSAKQVLGSLNTDALAGS</sequence>
<feature type="region of interest" description="Disordered" evidence="1">
    <location>
        <begin position="91"/>
        <end position="113"/>
    </location>
</feature>
<evidence type="ECO:0000259" key="2">
    <source>
        <dbReference type="Pfam" id="PF13472"/>
    </source>
</evidence>
<comment type="caution">
    <text evidence="3">The sequence shown here is derived from an EMBL/GenBank/DDBJ whole genome shotgun (WGS) entry which is preliminary data.</text>
</comment>
<gene>
    <name evidence="3" type="ORF">GCM10023321_75670</name>
</gene>
<dbReference type="EMBL" id="BAABJP010000057">
    <property type="protein sequence ID" value="GAA5173642.1"/>
    <property type="molecule type" value="Genomic_DNA"/>
</dbReference>
<dbReference type="GO" id="GO:0016787">
    <property type="term" value="F:hydrolase activity"/>
    <property type="evidence" value="ECO:0007669"/>
    <property type="project" value="UniProtKB-KW"/>
</dbReference>
<evidence type="ECO:0000313" key="3">
    <source>
        <dbReference type="EMBL" id="GAA5173642.1"/>
    </source>
</evidence>
<feature type="domain" description="SGNH hydrolase-type esterase" evidence="2">
    <location>
        <begin position="43"/>
        <end position="285"/>
    </location>
</feature>
<keyword evidence="4" id="KW-1185">Reference proteome</keyword>
<name>A0ABP9RAD3_9PSEU</name>
<dbReference type="Proteomes" id="UP001428817">
    <property type="component" value="Unassembled WGS sequence"/>
</dbReference>
<keyword evidence="3" id="KW-0378">Hydrolase</keyword>
<evidence type="ECO:0000256" key="1">
    <source>
        <dbReference type="SAM" id="MobiDB-lite"/>
    </source>
</evidence>
<proteinExistence type="predicted"/>
<dbReference type="InterPro" id="IPR037460">
    <property type="entry name" value="SEST-like"/>
</dbReference>
<dbReference type="InterPro" id="IPR013830">
    <property type="entry name" value="SGNH_hydro"/>
</dbReference>
<dbReference type="PANTHER" id="PTHR37981">
    <property type="entry name" value="LIPASE 2"/>
    <property type="match status" value="1"/>
</dbReference>
<dbReference type="PANTHER" id="PTHR37981:SF1">
    <property type="entry name" value="SGNH HYDROLASE-TYPE ESTERASE DOMAIN-CONTAINING PROTEIN"/>
    <property type="match status" value="1"/>
</dbReference>
<dbReference type="InterPro" id="IPR036514">
    <property type="entry name" value="SGNH_hydro_sf"/>
</dbReference>
<accession>A0ABP9RAD3</accession>
<protein>
    <submittedName>
        <fullName evidence="3">SGNH/GDSL hydrolase family protein</fullName>
    </submittedName>
</protein>
<dbReference type="Pfam" id="PF13472">
    <property type="entry name" value="Lipase_GDSL_2"/>
    <property type="match status" value="1"/>
</dbReference>
<dbReference type="Gene3D" id="3.40.50.1110">
    <property type="entry name" value="SGNH hydrolase"/>
    <property type="match status" value="1"/>
</dbReference>
<dbReference type="SUPFAM" id="SSF52266">
    <property type="entry name" value="SGNH hydrolase"/>
    <property type="match status" value="1"/>
</dbReference>
<organism evidence="3 4">
    <name type="scientific">Pseudonocardia eucalypti</name>
    <dbReference type="NCBI Taxonomy" id="648755"/>
    <lineage>
        <taxon>Bacteria</taxon>
        <taxon>Bacillati</taxon>
        <taxon>Actinomycetota</taxon>
        <taxon>Actinomycetes</taxon>
        <taxon>Pseudonocardiales</taxon>
        <taxon>Pseudonocardiaceae</taxon>
        <taxon>Pseudonocardia</taxon>
    </lineage>
</organism>
<evidence type="ECO:0000313" key="4">
    <source>
        <dbReference type="Proteomes" id="UP001428817"/>
    </source>
</evidence>
<reference evidence="4" key="1">
    <citation type="journal article" date="2019" name="Int. J. Syst. Evol. Microbiol.">
        <title>The Global Catalogue of Microorganisms (GCM) 10K type strain sequencing project: providing services to taxonomists for standard genome sequencing and annotation.</title>
        <authorList>
            <consortium name="The Broad Institute Genomics Platform"/>
            <consortium name="The Broad Institute Genome Sequencing Center for Infectious Disease"/>
            <person name="Wu L."/>
            <person name="Ma J."/>
        </authorList>
    </citation>
    <scope>NUCLEOTIDE SEQUENCE [LARGE SCALE GENOMIC DNA]</scope>
    <source>
        <strain evidence="4">JCM 18303</strain>
    </source>
</reference>
<dbReference type="CDD" id="cd01823">
    <property type="entry name" value="SEST_like"/>
    <property type="match status" value="1"/>
</dbReference>